<feature type="transmembrane region" description="Helical" evidence="1">
    <location>
        <begin position="87"/>
        <end position="105"/>
    </location>
</feature>
<dbReference type="AlphaFoldDB" id="A0A051TY77"/>
<proteinExistence type="predicted"/>
<evidence type="ECO:0000313" key="3">
    <source>
        <dbReference type="EMBL" id="KBZ61922.1"/>
    </source>
</evidence>
<dbReference type="Proteomes" id="UP000025947">
    <property type="component" value="Unassembled WGS sequence"/>
</dbReference>
<keyword evidence="1" id="KW-0812">Transmembrane</keyword>
<feature type="transmembrane region" description="Helical" evidence="1">
    <location>
        <begin position="117"/>
        <end position="139"/>
    </location>
</feature>
<gene>
    <name evidence="3" type="ORF">K875_02841</name>
</gene>
<dbReference type="HOGENOM" id="CLU_112849_0_0_11"/>
<comment type="caution">
    <text evidence="3">The sequence shown here is derived from an EMBL/GenBank/DDBJ whole genome shotgun (WGS) entry which is preliminary data.</text>
</comment>
<reference evidence="3 4" key="1">
    <citation type="submission" date="2014-04" db="EMBL/GenBank/DDBJ databases">
        <title>The Genome Sequence of Mycobacterium tuberculosis TKK-01-0051.</title>
        <authorList>
            <consortium name="The Broad Institute Genomics Platform"/>
            <consortium name="The Broad Institute Genome Sequencing Center for Infectious Disease"/>
            <person name="Earl A.M."/>
            <person name="Cohen K."/>
            <person name="Pym A."/>
            <person name="Bishai W."/>
            <person name="Maharaj K."/>
            <person name="Desjardins C."/>
            <person name="Abeel T."/>
            <person name="Young S."/>
            <person name="Zeng Q."/>
            <person name="Gargeya S."/>
            <person name="Abouelleil A."/>
            <person name="Alvarado L."/>
            <person name="Chapman S.B."/>
            <person name="Gainer-Dewar J."/>
            <person name="Goldberg J."/>
            <person name="Griggs A."/>
            <person name="Gujja S."/>
            <person name="Hansen M."/>
            <person name="Howarth C."/>
            <person name="Imamovic A."/>
            <person name="Larimer J."/>
            <person name="Murphy C."/>
            <person name="Naylor J."/>
            <person name="Pearson M."/>
            <person name="Poon T.W."/>
            <person name="Priest M."/>
            <person name="Roberts A."/>
            <person name="Saif S."/>
            <person name="Shea T."/>
            <person name="Sykes S."/>
            <person name="Wortman J."/>
            <person name="Nusbaum C."/>
            <person name="Birren B."/>
        </authorList>
    </citation>
    <scope>NUCLEOTIDE SEQUENCE [LARGE SCALE GENOMIC DNA]</scope>
    <source>
        <strain evidence="3 4">TKK-01-0051</strain>
    </source>
</reference>
<protein>
    <recommendedName>
        <fullName evidence="2">DUF2231 domain-containing protein</fullName>
    </recommendedName>
</protein>
<feature type="transmembrane region" description="Helical" evidence="1">
    <location>
        <begin position="42"/>
        <end position="67"/>
    </location>
</feature>
<dbReference type="RefSeq" id="WP_044485519.1">
    <property type="nucleotide sequence ID" value="NZ_KK328284.1"/>
</dbReference>
<keyword evidence="4" id="KW-1185">Reference proteome</keyword>
<evidence type="ECO:0000256" key="1">
    <source>
        <dbReference type="SAM" id="Phobius"/>
    </source>
</evidence>
<name>A0A051TY77_9MYCO</name>
<evidence type="ECO:0000259" key="2">
    <source>
        <dbReference type="Pfam" id="PF09990"/>
    </source>
</evidence>
<keyword evidence="1" id="KW-1133">Transmembrane helix</keyword>
<organism evidence="3 4">
    <name type="scientific">Mycobacterium [tuberculosis] TKK-01-0051</name>
    <dbReference type="NCBI Taxonomy" id="1324261"/>
    <lineage>
        <taxon>Bacteria</taxon>
        <taxon>Bacillati</taxon>
        <taxon>Actinomycetota</taxon>
        <taxon>Actinomycetes</taxon>
        <taxon>Mycobacteriales</taxon>
        <taxon>Mycobacteriaceae</taxon>
        <taxon>Mycobacterium</taxon>
        <taxon>Mycobacterium avium complex (MAC)</taxon>
    </lineage>
</organism>
<sequence length="163" mass="17568">MNVINGMPAHALLLHFVLVLVPLTALLDIVCAVWPAARRGQLMWLTLVLAVVTMVLTPITINAGGWLYGLRTNPSPILREHAERGSLMTYFSAALLIAAVVLVVVRVIERRSDKSRVATRILVAVLVLAAGIASMVQIYRVGDAGAQSVWGTEIARLTKNHAG</sequence>
<keyword evidence="1" id="KW-0472">Membrane</keyword>
<feature type="domain" description="DUF2231" evidence="2">
    <location>
        <begin position="6"/>
        <end position="154"/>
    </location>
</feature>
<evidence type="ECO:0000313" key="4">
    <source>
        <dbReference type="Proteomes" id="UP000025947"/>
    </source>
</evidence>
<dbReference type="EMBL" id="JLXW01000008">
    <property type="protein sequence ID" value="KBZ61922.1"/>
    <property type="molecule type" value="Genomic_DNA"/>
</dbReference>
<dbReference type="PATRIC" id="fig|1324261.3.peg.2860"/>
<accession>A0A051TY77</accession>
<feature type="transmembrane region" description="Helical" evidence="1">
    <location>
        <begin position="12"/>
        <end position="35"/>
    </location>
</feature>
<dbReference type="InterPro" id="IPR019251">
    <property type="entry name" value="DUF2231_TM"/>
</dbReference>
<dbReference type="Pfam" id="PF09990">
    <property type="entry name" value="DUF2231"/>
    <property type="match status" value="1"/>
</dbReference>